<evidence type="ECO:0000313" key="2">
    <source>
        <dbReference type="EMBL" id="KAL0921059.1"/>
    </source>
</evidence>
<dbReference type="EMBL" id="JANQDX010000007">
    <property type="protein sequence ID" value="KAL0921059.1"/>
    <property type="molecule type" value="Genomic_DNA"/>
</dbReference>
<dbReference type="Proteomes" id="UP001552299">
    <property type="component" value="Unassembled WGS sequence"/>
</dbReference>
<gene>
    <name evidence="2" type="ORF">M5K25_008090</name>
</gene>
<proteinExistence type="predicted"/>
<dbReference type="PANTHER" id="PTHR35484:SF2">
    <property type="entry name" value="OUTER ENVELOPE PORE PROTEIN 37, CHLOROPLASTIC"/>
    <property type="match status" value="1"/>
</dbReference>
<organism evidence="2 3">
    <name type="scientific">Dendrobium thyrsiflorum</name>
    <name type="common">Pinecone-like raceme dendrobium</name>
    <name type="synonym">Orchid</name>
    <dbReference type="NCBI Taxonomy" id="117978"/>
    <lineage>
        <taxon>Eukaryota</taxon>
        <taxon>Viridiplantae</taxon>
        <taxon>Streptophyta</taxon>
        <taxon>Embryophyta</taxon>
        <taxon>Tracheophyta</taxon>
        <taxon>Spermatophyta</taxon>
        <taxon>Magnoliopsida</taxon>
        <taxon>Liliopsida</taxon>
        <taxon>Asparagales</taxon>
        <taxon>Orchidaceae</taxon>
        <taxon>Epidendroideae</taxon>
        <taxon>Malaxideae</taxon>
        <taxon>Dendrobiinae</taxon>
        <taxon>Dendrobium</taxon>
    </lineage>
</organism>
<dbReference type="PANTHER" id="PTHR35484">
    <property type="entry name" value="OUTER ENVELOPE PORE PROTEIN 37, CHLOROPLASTIC"/>
    <property type="match status" value="1"/>
</dbReference>
<comment type="caution">
    <text evidence="2">The sequence shown here is derived from an EMBL/GenBank/DDBJ whole genome shotgun (WGS) entry which is preliminary data.</text>
</comment>
<dbReference type="InterPro" id="IPR038951">
    <property type="entry name" value="OEP37-like"/>
</dbReference>
<reference evidence="2 3" key="1">
    <citation type="journal article" date="2024" name="Plant Biotechnol. J.">
        <title>Dendrobium thyrsiflorum genome and its molecular insights into genes involved in important horticultural traits.</title>
        <authorList>
            <person name="Chen B."/>
            <person name="Wang J.Y."/>
            <person name="Zheng P.J."/>
            <person name="Li K.L."/>
            <person name="Liang Y.M."/>
            <person name="Chen X.F."/>
            <person name="Zhang C."/>
            <person name="Zhao X."/>
            <person name="He X."/>
            <person name="Zhang G.Q."/>
            <person name="Liu Z.J."/>
            <person name="Xu Q."/>
        </authorList>
    </citation>
    <scope>NUCLEOTIDE SEQUENCE [LARGE SCALE GENOMIC DNA]</scope>
    <source>
        <strain evidence="2">GZMU011</strain>
    </source>
</reference>
<accession>A0ABD0V7U1</accession>
<evidence type="ECO:0000313" key="3">
    <source>
        <dbReference type="Proteomes" id="UP001552299"/>
    </source>
</evidence>
<sequence length="386" mass="43522">MGDEIPSCPSPIYLLPPALPPTPSPTPDPLESTTRNGGFTPIRRPPLRLTTEFDSEGPLFLHKVSCKFFDSLAKLKFSFQNNTKGEIFCPQLGFITKNLSVLYDVESRNALLRGSLDLGKNLQLRTTYDVQSDQIWIPEYVGLRWSTKYSSVSFNCKNKKSILISLYFGSVFQFNYQYHKEQLGAAAVIASLPNPSVKLELSSSVPSNGLPRAALQFPYGEIALEQRENVEEKIEGKKVLSVDGILKSPMLNGICTVVYNGNDLNLRYIYKDTKLSFIPCINLPSNKVSFAFKRRFSPSDKFSYWYHFDSSAWSAVYKHTIGKDLKIKAGYDSEVRLGWASLWVGPEDGKAKDAPRKLKAQMMLQVPQDGIKSSALMFRVKKRWDL</sequence>
<feature type="compositionally biased region" description="Pro residues" evidence="1">
    <location>
        <begin position="17"/>
        <end position="28"/>
    </location>
</feature>
<name>A0ABD0V7U1_DENTH</name>
<protein>
    <recommendedName>
        <fullName evidence="4">Outer envelope pore protein 37, chloroplastic</fullName>
    </recommendedName>
</protein>
<evidence type="ECO:0000256" key="1">
    <source>
        <dbReference type="SAM" id="MobiDB-lite"/>
    </source>
</evidence>
<evidence type="ECO:0008006" key="4">
    <source>
        <dbReference type="Google" id="ProtNLM"/>
    </source>
</evidence>
<feature type="region of interest" description="Disordered" evidence="1">
    <location>
        <begin position="1"/>
        <end position="45"/>
    </location>
</feature>
<dbReference type="AlphaFoldDB" id="A0ABD0V7U1"/>
<keyword evidence="3" id="KW-1185">Reference proteome</keyword>